<organism evidence="3 4">
    <name type="scientific">Fusobacterium necrophorum DJ-2</name>
    <dbReference type="NCBI Taxonomy" id="1441737"/>
    <lineage>
        <taxon>Bacteria</taxon>
        <taxon>Fusobacteriati</taxon>
        <taxon>Fusobacteriota</taxon>
        <taxon>Fusobacteriia</taxon>
        <taxon>Fusobacteriales</taxon>
        <taxon>Fusobacteriaceae</taxon>
        <taxon>Fusobacterium</taxon>
    </lineage>
</organism>
<reference evidence="3 4" key="1">
    <citation type="submission" date="2014-01" db="EMBL/GenBank/DDBJ databases">
        <title>Comparative genomics of Fusobacterium necrophorum wild isolates.</title>
        <authorList>
            <person name="Kittichotirat W."/>
            <person name="Bumgarner R.E."/>
            <person name="Lawrence P."/>
        </authorList>
    </citation>
    <scope>NUCLEOTIDE SEQUENCE [LARGE SCALE GENOMIC DNA]</scope>
    <source>
        <strain evidence="3 4">DJ-2</strain>
    </source>
</reference>
<feature type="compositionally biased region" description="Basic residues" evidence="1">
    <location>
        <begin position="263"/>
        <end position="273"/>
    </location>
</feature>
<dbReference type="Proteomes" id="UP000027058">
    <property type="component" value="Unassembled WGS sequence"/>
</dbReference>
<evidence type="ECO:0000259" key="2">
    <source>
        <dbReference type="Pfam" id="PF02498"/>
    </source>
</evidence>
<proteinExistence type="predicted"/>
<accession>A0AB73C5E4</accession>
<dbReference type="EMBL" id="JAAH01000008">
    <property type="protein sequence ID" value="KDE73473.1"/>
    <property type="molecule type" value="Genomic_DNA"/>
</dbReference>
<dbReference type="NCBIfam" id="NF008573">
    <property type="entry name" value="PRK11525.1"/>
    <property type="match status" value="1"/>
</dbReference>
<gene>
    <name evidence="3" type="primary">dinD</name>
    <name evidence="3" type="ORF">FUSO8_01155</name>
</gene>
<dbReference type="InterPro" id="IPR003497">
    <property type="entry name" value="BRO_N_domain"/>
</dbReference>
<comment type="caution">
    <text evidence="3">The sequence shown here is derived from an EMBL/GenBank/DDBJ whole genome shotgun (WGS) entry which is preliminary data.</text>
</comment>
<protein>
    <submittedName>
        <fullName evidence="3">DNA damage-inducible protein D</fullName>
    </submittedName>
</protein>
<evidence type="ECO:0000313" key="4">
    <source>
        <dbReference type="Proteomes" id="UP000027058"/>
    </source>
</evidence>
<feature type="domain" description="Bro-N" evidence="2">
    <location>
        <begin position="14"/>
        <end position="104"/>
    </location>
</feature>
<dbReference type="AlphaFoldDB" id="A0AB73C5E4"/>
<dbReference type="Pfam" id="PF02498">
    <property type="entry name" value="Bro-N"/>
    <property type="match status" value="1"/>
</dbReference>
<dbReference type="RefSeq" id="WP_035901322.1">
    <property type="nucleotide sequence ID" value="NZ_JAAH01000008.1"/>
</dbReference>
<evidence type="ECO:0000313" key="3">
    <source>
        <dbReference type="EMBL" id="KDE73473.1"/>
    </source>
</evidence>
<sequence length="273" mass="31478">MNLEIYNQKTFEDIKHINDDGIEFWYARELQEVLGYAKWGNFLKVIEKAKQSLQSSNIEELDHFADVGKIVKAGVSSKEINDMILSRYACYLIVQNGDPRKKMIALGQQYFAIQTRKQELTEKEFEELSEDERRLILRKDVTGFNKKLFAAAKDSGVNNFAQFNNAGYRGLYGGETAQDIGERKGLKEKEHILDHMGSTELAANLFRITQTEERLKKGDIQEQEEADSTHYKIGEKVRETMKEISGITPEQLPTPDKSIKQLEHKKKKLLKKK</sequence>
<feature type="region of interest" description="Disordered" evidence="1">
    <location>
        <begin position="245"/>
        <end position="273"/>
    </location>
</feature>
<name>A0AB73C5E4_9FUSO</name>
<evidence type="ECO:0000256" key="1">
    <source>
        <dbReference type="SAM" id="MobiDB-lite"/>
    </source>
</evidence>